<comment type="caution">
    <text evidence="1">The sequence shown here is derived from an EMBL/GenBank/DDBJ whole genome shotgun (WGS) entry which is preliminary data.</text>
</comment>
<feature type="non-terminal residue" evidence="1">
    <location>
        <position position="106"/>
    </location>
</feature>
<sequence>LKPVPPEPYDGRPHLPALHQFMSQVGMWVEDASIPPNRQVYRTSRYLLKKAYDWYAREVAPNVERWTLDKFFYAMYDHCFPVDYKERAQARLERFEQRDLSVKEYV</sequence>
<evidence type="ECO:0008006" key="3">
    <source>
        <dbReference type="Google" id="ProtNLM"/>
    </source>
</evidence>
<proteinExistence type="predicted"/>
<reference evidence="1 2" key="1">
    <citation type="journal article" date="2019" name="Nat. Ecol. Evol.">
        <title>Megaphylogeny resolves global patterns of mushroom evolution.</title>
        <authorList>
            <person name="Varga T."/>
            <person name="Krizsan K."/>
            <person name="Foldi C."/>
            <person name="Dima B."/>
            <person name="Sanchez-Garcia M."/>
            <person name="Sanchez-Ramirez S."/>
            <person name="Szollosi G.J."/>
            <person name="Szarkandi J.G."/>
            <person name="Papp V."/>
            <person name="Albert L."/>
            <person name="Andreopoulos W."/>
            <person name="Angelini C."/>
            <person name="Antonin V."/>
            <person name="Barry K.W."/>
            <person name="Bougher N.L."/>
            <person name="Buchanan P."/>
            <person name="Buyck B."/>
            <person name="Bense V."/>
            <person name="Catcheside P."/>
            <person name="Chovatia M."/>
            <person name="Cooper J."/>
            <person name="Damon W."/>
            <person name="Desjardin D."/>
            <person name="Finy P."/>
            <person name="Geml J."/>
            <person name="Haridas S."/>
            <person name="Hughes K."/>
            <person name="Justo A."/>
            <person name="Karasinski D."/>
            <person name="Kautmanova I."/>
            <person name="Kiss B."/>
            <person name="Kocsube S."/>
            <person name="Kotiranta H."/>
            <person name="LaButti K.M."/>
            <person name="Lechner B.E."/>
            <person name="Liimatainen K."/>
            <person name="Lipzen A."/>
            <person name="Lukacs Z."/>
            <person name="Mihaltcheva S."/>
            <person name="Morgado L.N."/>
            <person name="Niskanen T."/>
            <person name="Noordeloos M.E."/>
            <person name="Ohm R.A."/>
            <person name="Ortiz-Santana B."/>
            <person name="Ovrebo C."/>
            <person name="Racz N."/>
            <person name="Riley R."/>
            <person name="Savchenko A."/>
            <person name="Shiryaev A."/>
            <person name="Soop K."/>
            <person name="Spirin V."/>
            <person name="Szebenyi C."/>
            <person name="Tomsovsky M."/>
            <person name="Tulloss R.E."/>
            <person name="Uehling J."/>
            <person name="Grigoriev I.V."/>
            <person name="Vagvolgyi C."/>
            <person name="Papp T."/>
            <person name="Martin F.M."/>
            <person name="Miettinen O."/>
            <person name="Hibbett D.S."/>
            <person name="Nagy L.G."/>
        </authorList>
    </citation>
    <scope>NUCLEOTIDE SEQUENCE [LARGE SCALE GENOMIC DNA]</scope>
    <source>
        <strain evidence="1 2">FP101781</strain>
    </source>
</reference>
<organism evidence="1 2">
    <name type="scientific">Coprinellus micaceus</name>
    <name type="common">Glistening ink-cap mushroom</name>
    <name type="synonym">Coprinus micaceus</name>
    <dbReference type="NCBI Taxonomy" id="71717"/>
    <lineage>
        <taxon>Eukaryota</taxon>
        <taxon>Fungi</taxon>
        <taxon>Dikarya</taxon>
        <taxon>Basidiomycota</taxon>
        <taxon>Agaricomycotina</taxon>
        <taxon>Agaricomycetes</taxon>
        <taxon>Agaricomycetidae</taxon>
        <taxon>Agaricales</taxon>
        <taxon>Agaricineae</taxon>
        <taxon>Psathyrellaceae</taxon>
        <taxon>Coprinellus</taxon>
    </lineage>
</organism>
<dbReference type="OrthoDB" id="3267748at2759"/>
<accession>A0A4Y7ST75</accession>
<feature type="non-terminal residue" evidence="1">
    <location>
        <position position="1"/>
    </location>
</feature>
<keyword evidence="2" id="KW-1185">Reference proteome</keyword>
<dbReference type="Proteomes" id="UP000298030">
    <property type="component" value="Unassembled WGS sequence"/>
</dbReference>
<name>A0A4Y7ST75_COPMI</name>
<evidence type="ECO:0000313" key="2">
    <source>
        <dbReference type="Proteomes" id="UP000298030"/>
    </source>
</evidence>
<gene>
    <name evidence="1" type="ORF">FA13DRAFT_1602301</name>
</gene>
<dbReference type="EMBL" id="QPFP01000060">
    <property type="protein sequence ID" value="TEB25070.1"/>
    <property type="molecule type" value="Genomic_DNA"/>
</dbReference>
<protein>
    <recommendedName>
        <fullName evidence="3">Retrotransposon gag domain-containing protein</fullName>
    </recommendedName>
</protein>
<evidence type="ECO:0000313" key="1">
    <source>
        <dbReference type="EMBL" id="TEB25070.1"/>
    </source>
</evidence>
<dbReference type="AlphaFoldDB" id="A0A4Y7ST75"/>